<sequence>MFVVRPGVDLLVQRPWIAVFLAAALLTAVCISRRRKPDDLEHIPCSGQGTPRKRLQEYRLHAKRLYGDGYRKFQSLYRVLSPEGYYVCVPYHLLKSYASASEEVLSPHAPFEEFVEASITQLNVTSQALIHSVKRDLTPSIGKVMPELSRVARDAVLSEIPQSPGWTEVDVHHQLVRIVTIVSGWMFVGPDFCRTDEYMDLAAHYAADAFGGPLVLQMFPKALRSIVAPLVPPVRRVWKAHRRIAALLGPAIAQRQRNTGPGSQSAPDDMLQWLIDNRHQFPDEIKCDGDIARLQLALSAVAIHTTALTATATLYDLAAEPEIMQDVREEIHRVLQEHDGKITSKMLFDLKLLDAVCKESQRLNPADLLSARRRVMQPFTFSDGTAVPVGTMLAVPVYHIGRDPALFPQDPEKFDPYRFTRLRSKDAEGGGNHLQFASVTHGTMAFGWGKHACPGRFFAAAEIKLILLHMLLNFEVAVVPGPDGVKRYPNVEMGNMNMPDFKRRVLFKSIRG</sequence>
<gene>
    <name evidence="9" type="ORF">PoMZ_12011</name>
</gene>
<evidence type="ECO:0000256" key="1">
    <source>
        <dbReference type="ARBA" id="ARBA00001971"/>
    </source>
</evidence>
<dbReference type="GO" id="GO:0016705">
    <property type="term" value="F:oxidoreductase activity, acting on paired donors, with incorporation or reduction of molecular oxygen"/>
    <property type="evidence" value="ECO:0007669"/>
    <property type="project" value="InterPro"/>
</dbReference>
<dbReference type="Pfam" id="PF00067">
    <property type="entry name" value="p450"/>
    <property type="match status" value="1"/>
</dbReference>
<proteinExistence type="inferred from homology"/>
<dbReference type="GO" id="GO:0004497">
    <property type="term" value="F:monooxygenase activity"/>
    <property type="evidence" value="ECO:0007669"/>
    <property type="project" value="UniProtKB-KW"/>
</dbReference>
<evidence type="ECO:0000256" key="6">
    <source>
        <dbReference type="ARBA" id="ARBA00023033"/>
    </source>
</evidence>
<evidence type="ECO:0000256" key="5">
    <source>
        <dbReference type="ARBA" id="ARBA00023004"/>
    </source>
</evidence>
<keyword evidence="3 7" id="KW-0479">Metal-binding</keyword>
<dbReference type="CDD" id="cd11041">
    <property type="entry name" value="CYP503A1-like"/>
    <property type="match status" value="1"/>
</dbReference>
<dbReference type="PANTHER" id="PTHR46206">
    <property type="entry name" value="CYTOCHROME P450"/>
    <property type="match status" value="1"/>
</dbReference>
<dbReference type="EMBL" id="CP034208">
    <property type="protein sequence ID" value="QBZ63117.1"/>
    <property type="molecule type" value="Genomic_DNA"/>
</dbReference>
<evidence type="ECO:0000256" key="3">
    <source>
        <dbReference type="ARBA" id="ARBA00022723"/>
    </source>
</evidence>
<dbReference type="SUPFAM" id="SSF48264">
    <property type="entry name" value="Cytochrome P450"/>
    <property type="match status" value="1"/>
</dbReference>
<dbReference type="GO" id="GO:0005506">
    <property type="term" value="F:iron ion binding"/>
    <property type="evidence" value="ECO:0007669"/>
    <property type="project" value="InterPro"/>
</dbReference>
<keyword evidence="6 8" id="KW-0503">Monooxygenase</keyword>
<organism evidence="9 10">
    <name type="scientific">Pyricularia oryzae</name>
    <name type="common">Rice blast fungus</name>
    <name type="synonym">Magnaporthe oryzae</name>
    <dbReference type="NCBI Taxonomy" id="318829"/>
    <lineage>
        <taxon>Eukaryota</taxon>
        <taxon>Fungi</taxon>
        <taxon>Dikarya</taxon>
        <taxon>Ascomycota</taxon>
        <taxon>Pezizomycotina</taxon>
        <taxon>Sordariomycetes</taxon>
        <taxon>Sordariomycetidae</taxon>
        <taxon>Magnaporthales</taxon>
        <taxon>Pyriculariaceae</taxon>
        <taxon>Pyricularia</taxon>
    </lineage>
</organism>
<dbReference type="PANTHER" id="PTHR46206:SF7">
    <property type="entry name" value="P450, PUTATIVE (EUROFUNG)-RELATED"/>
    <property type="match status" value="1"/>
</dbReference>
<evidence type="ECO:0000313" key="9">
    <source>
        <dbReference type="EMBL" id="QBZ63117.1"/>
    </source>
</evidence>
<evidence type="ECO:0008006" key="11">
    <source>
        <dbReference type="Google" id="ProtNLM"/>
    </source>
</evidence>
<feature type="binding site" description="axial binding residue" evidence="7">
    <location>
        <position position="453"/>
    </location>
    <ligand>
        <name>heme</name>
        <dbReference type="ChEBI" id="CHEBI:30413"/>
    </ligand>
    <ligandPart>
        <name>Fe</name>
        <dbReference type="ChEBI" id="CHEBI:18248"/>
    </ligandPart>
</feature>
<keyword evidence="5 7" id="KW-0408">Iron</keyword>
<protein>
    <recommendedName>
        <fullName evidence="11">Ent-kaurene oxidase</fullName>
    </recommendedName>
</protein>
<evidence type="ECO:0000256" key="8">
    <source>
        <dbReference type="RuleBase" id="RU000461"/>
    </source>
</evidence>
<dbReference type="PRINTS" id="PR00465">
    <property type="entry name" value="EP450IV"/>
</dbReference>
<dbReference type="InterPro" id="IPR036396">
    <property type="entry name" value="Cyt_P450_sf"/>
</dbReference>
<keyword evidence="4 8" id="KW-0560">Oxidoreductase</keyword>
<dbReference type="PROSITE" id="PS00086">
    <property type="entry name" value="CYTOCHROME_P450"/>
    <property type="match status" value="1"/>
</dbReference>
<name>A0A4P7NLR5_PYROR</name>
<comment type="cofactor">
    <cofactor evidence="1 7">
        <name>heme</name>
        <dbReference type="ChEBI" id="CHEBI:30413"/>
    </cofactor>
</comment>
<dbReference type="Proteomes" id="UP000294847">
    <property type="component" value="Chromosome 5"/>
</dbReference>
<comment type="similarity">
    <text evidence="2 8">Belongs to the cytochrome P450 family.</text>
</comment>
<dbReference type="InterPro" id="IPR017972">
    <property type="entry name" value="Cyt_P450_CS"/>
</dbReference>
<dbReference type="InterPro" id="IPR002403">
    <property type="entry name" value="Cyt_P450_E_grp-IV"/>
</dbReference>
<keyword evidence="7 8" id="KW-0349">Heme</keyword>
<dbReference type="AlphaFoldDB" id="A0A4P7NLR5"/>
<accession>A0A4P7NLR5</accession>
<evidence type="ECO:0000313" key="10">
    <source>
        <dbReference type="Proteomes" id="UP000294847"/>
    </source>
</evidence>
<evidence type="ECO:0000256" key="2">
    <source>
        <dbReference type="ARBA" id="ARBA00010617"/>
    </source>
</evidence>
<dbReference type="GO" id="GO:0020037">
    <property type="term" value="F:heme binding"/>
    <property type="evidence" value="ECO:0007669"/>
    <property type="project" value="InterPro"/>
</dbReference>
<evidence type="ECO:0000256" key="4">
    <source>
        <dbReference type="ARBA" id="ARBA00023002"/>
    </source>
</evidence>
<reference evidence="9 10" key="1">
    <citation type="journal article" date="2019" name="Mol. Biol. Evol.">
        <title>Blast fungal genomes show frequent chromosomal changes, gene gains and losses, and effector gene turnover.</title>
        <authorList>
            <person name="Gomez Luciano L.B."/>
            <person name="Jason Tsai I."/>
            <person name="Chuma I."/>
            <person name="Tosa Y."/>
            <person name="Chen Y.H."/>
            <person name="Li J.Y."/>
            <person name="Li M.Y."/>
            <person name="Jade Lu M.Y."/>
            <person name="Nakayashiki H."/>
            <person name="Li W.H."/>
        </authorList>
    </citation>
    <scope>NUCLEOTIDE SEQUENCE [LARGE SCALE GENOMIC DNA]</scope>
    <source>
        <strain evidence="9">MZ5-1-6</strain>
    </source>
</reference>
<dbReference type="InterPro" id="IPR001128">
    <property type="entry name" value="Cyt_P450"/>
</dbReference>
<dbReference type="Gene3D" id="1.10.630.10">
    <property type="entry name" value="Cytochrome P450"/>
    <property type="match status" value="1"/>
</dbReference>
<evidence type="ECO:0000256" key="7">
    <source>
        <dbReference type="PIRSR" id="PIRSR602403-1"/>
    </source>
</evidence>